<organism evidence="1 2">
    <name type="scientific">Holothuria leucospilota</name>
    <name type="common">Black long sea cucumber</name>
    <name type="synonym">Mertensiothuria leucospilota</name>
    <dbReference type="NCBI Taxonomy" id="206669"/>
    <lineage>
        <taxon>Eukaryota</taxon>
        <taxon>Metazoa</taxon>
        <taxon>Echinodermata</taxon>
        <taxon>Eleutherozoa</taxon>
        <taxon>Echinozoa</taxon>
        <taxon>Holothuroidea</taxon>
        <taxon>Aspidochirotacea</taxon>
        <taxon>Aspidochirotida</taxon>
        <taxon>Holothuriidae</taxon>
        <taxon>Holothuria</taxon>
    </lineage>
</organism>
<name>A0A9Q0YAV7_HOLLE</name>
<reference evidence="1" key="1">
    <citation type="submission" date="2021-10" db="EMBL/GenBank/DDBJ databases">
        <title>Tropical sea cucumber genome reveals ecological adaptation and Cuvierian tubules defense mechanism.</title>
        <authorList>
            <person name="Chen T."/>
        </authorList>
    </citation>
    <scope>NUCLEOTIDE SEQUENCE</scope>
    <source>
        <strain evidence="1">Nanhai2018</strain>
        <tissue evidence="1">Muscle</tissue>
    </source>
</reference>
<keyword evidence="2" id="KW-1185">Reference proteome</keyword>
<dbReference type="AlphaFoldDB" id="A0A9Q0YAV7"/>
<gene>
    <name evidence="1" type="ORF">HOLleu_44472</name>
</gene>
<sequence length="110" mass="11436">MIAVIIGKSSPTHSLRSHVGIGSKLQDLEGELVISVRTSSSVVGSKDARTSPVNRQSLDIASATTSLSPISTTMPSTLSAKKSPNLFSRCSMDLLYGLAGLYQPTSPSSA</sequence>
<dbReference type="EMBL" id="JAIZAY010000912">
    <property type="protein sequence ID" value="KAJ8017865.1"/>
    <property type="molecule type" value="Genomic_DNA"/>
</dbReference>
<evidence type="ECO:0000313" key="2">
    <source>
        <dbReference type="Proteomes" id="UP001152320"/>
    </source>
</evidence>
<proteinExistence type="predicted"/>
<dbReference type="Proteomes" id="UP001152320">
    <property type="component" value="Unassembled WGS sequence"/>
</dbReference>
<evidence type="ECO:0000313" key="1">
    <source>
        <dbReference type="EMBL" id="KAJ8017865.1"/>
    </source>
</evidence>
<accession>A0A9Q0YAV7</accession>
<comment type="caution">
    <text evidence="1">The sequence shown here is derived from an EMBL/GenBank/DDBJ whole genome shotgun (WGS) entry which is preliminary data.</text>
</comment>
<protein>
    <submittedName>
        <fullName evidence="1">Uncharacterized protein</fullName>
    </submittedName>
</protein>